<dbReference type="OrthoDB" id="9758307at2"/>
<dbReference type="GO" id="GO:0009424">
    <property type="term" value="C:bacterial-type flagellum hook"/>
    <property type="evidence" value="ECO:0007669"/>
    <property type="project" value="InterPro"/>
</dbReference>
<gene>
    <name evidence="6" type="ORF">LY28_00936</name>
</gene>
<dbReference type="Proteomes" id="UP000248132">
    <property type="component" value="Unassembled WGS sequence"/>
</dbReference>
<dbReference type="RefSeq" id="WP_110461002.1">
    <property type="nucleotide sequence ID" value="NZ_QKMR01000004.1"/>
</dbReference>
<dbReference type="Gene3D" id="1.20.1330.10">
    <property type="entry name" value="f41 fragment of flagellin, N-terminal domain"/>
    <property type="match status" value="1"/>
</dbReference>
<organism evidence="6 7">
    <name type="scientific">Ruminiclostridium sufflavum DSM 19573</name>
    <dbReference type="NCBI Taxonomy" id="1121337"/>
    <lineage>
        <taxon>Bacteria</taxon>
        <taxon>Bacillati</taxon>
        <taxon>Bacillota</taxon>
        <taxon>Clostridia</taxon>
        <taxon>Eubacteriales</taxon>
        <taxon>Oscillospiraceae</taxon>
        <taxon>Ruminiclostridium</taxon>
    </lineage>
</organism>
<feature type="domain" description="Flagellin C-terminal" evidence="5">
    <location>
        <begin position="235"/>
        <end position="317"/>
    </location>
</feature>
<dbReference type="InterPro" id="IPR046358">
    <property type="entry name" value="Flagellin_C"/>
</dbReference>
<comment type="subcellular location">
    <subcellularLocation>
        <location evidence="1">Bacterial flagellum</location>
    </subcellularLocation>
</comment>
<keyword evidence="6" id="KW-0282">Flagellum</keyword>
<evidence type="ECO:0000259" key="4">
    <source>
        <dbReference type="Pfam" id="PF00669"/>
    </source>
</evidence>
<reference evidence="6 7" key="1">
    <citation type="submission" date="2018-06" db="EMBL/GenBank/DDBJ databases">
        <title>Genomic Encyclopedia of Type Strains, Phase I: the one thousand microbial genomes (KMG-I) project.</title>
        <authorList>
            <person name="Kyrpides N."/>
        </authorList>
    </citation>
    <scope>NUCLEOTIDE SEQUENCE [LARGE SCALE GENOMIC DNA]</scope>
    <source>
        <strain evidence="6 7">DSM 19573</strain>
    </source>
</reference>
<keyword evidence="7" id="KW-1185">Reference proteome</keyword>
<evidence type="ECO:0000256" key="2">
    <source>
        <dbReference type="ARBA" id="ARBA00005709"/>
    </source>
</evidence>
<keyword evidence="3" id="KW-0975">Bacterial flagellum</keyword>
<dbReference type="GO" id="GO:0005198">
    <property type="term" value="F:structural molecule activity"/>
    <property type="evidence" value="ECO:0007669"/>
    <property type="project" value="InterPro"/>
</dbReference>
<keyword evidence="6" id="KW-0969">Cilium</keyword>
<evidence type="ECO:0000313" key="7">
    <source>
        <dbReference type="Proteomes" id="UP000248132"/>
    </source>
</evidence>
<dbReference type="NCBIfam" id="TIGR02550">
    <property type="entry name" value="flagell_flgL"/>
    <property type="match status" value="1"/>
</dbReference>
<dbReference type="InterPro" id="IPR001492">
    <property type="entry name" value="Flagellin"/>
</dbReference>
<proteinExistence type="inferred from homology"/>
<dbReference type="InterPro" id="IPR013384">
    <property type="entry name" value="Flagell_FlgL"/>
</dbReference>
<evidence type="ECO:0000256" key="3">
    <source>
        <dbReference type="ARBA" id="ARBA00023143"/>
    </source>
</evidence>
<feature type="domain" description="Flagellin N-terminal" evidence="4">
    <location>
        <begin position="3"/>
        <end position="140"/>
    </location>
</feature>
<dbReference type="PANTHER" id="PTHR42792">
    <property type="entry name" value="FLAGELLIN"/>
    <property type="match status" value="1"/>
</dbReference>
<dbReference type="AlphaFoldDB" id="A0A318Y9P6"/>
<dbReference type="Pfam" id="PF00669">
    <property type="entry name" value="Flagellin_N"/>
    <property type="match status" value="1"/>
</dbReference>
<dbReference type="Pfam" id="PF00700">
    <property type="entry name" value="Flagellin_C"/>
    <property type="match status" value="1"/>
</dbReference>
<sequence length="318" mass="35097">MRITNNMIIANMIRNISNNQERENKYQTQLSTGKKISVPSDDPVVAARALKLRTDVSKIEQYKKNINDAQSWLSATDEALAAIGKVLQTAREKMVQAANGTNTVEETQAICEEIKQLRTQAIHLSNSTYSGRYIFSGFKTDQKLMDDDETSANFGKFAIDVDTAAKQEKIFYEVGVGDNININVTGGDIFNSRDTGTANTGLAASGETSSMVKMFDDVIANMEAGDFEQISASLDTMDAEIQNVLRVRADIGARQNRMDLTEDRMGNDLVNFTQSMSLNEDVDIAETIMNLKNEENVYQASLAAGARVIQQSLVDFLN</sequence>
<keyword evidence="6" id="KW-0966">Cell projection</keyword>
<evidence type="ECO:0000256" key="1">
    <source>
        <dbReference type="ARBA" id="ARBA00004365"/>
    </source>
</evidence>
<comment type="caution">
    <text evidence="6">The sequence shown here is derived from an EMBL/GenBank/DDBJ whole genome shotgun (WGS) entry which is preliminary data.</text>
</comment>
<accession>A0A318Y9P6</accession>
<evidence type="ECO:0000313" key="6">
    <source>
        <dbReference type="EMBL" id="PYG89113.1"/>
    </source>
</evidence>
<dbReference type="InterPro" id="IPR001029">
    <property type="entry name" value="Flagellin_N"/>
</dbReference>
<dbReference type="PANTHER" id="PTHR42792:SF1">
    <property type="entry name" value="FLAGELLAR HOOK-ASSOCIATED PROTEIN 3"/>
    <property type="match status" value="1"/>
</dbReference>
<dbReference type="SUPFAM" id="SSF64518">
    <property type="entry name" value="Phase 1 flagellin"/>
    <property type="match status" value="1"/>
</dbReference>
<name>A0A318Y9P6_9FIRM</name>
<evidence type="ECO:0000259" key="5">
    <source>
        <dbReference type="Pfam" id="PF00700"/>
    </source>
</evidence>
<dbReference type="EMBL" id="QKMR01000004">
    <property type="protein sequence ID" value="PYG89113.1"/>
    <property type="molecule type" value="Genomic_DNA"/>
</dbReference>
<comment type="similarity">
    <text evidence="2">Belongs to the bacterial flagellin family.</text>
</comment>
<dbReference type="GO" id="GO:0071973">
    <property type="term" value="P:bacterial-type flagellum-dependent cell motility"/>
    <property type="evidence" value="ECO:0007669"/>
    <property type="project" value="InterPro"/>
</dbReference>
<protein>
    <submittedName>
        <fullName evidence="6">Flagellar hook-associated protein 3 FlgL</fullName>
    </submittedName>
</protein>